<sequence length="180" mass="19112">MTDRPQYGEYATPEEQRRLAGLPPLDAVAEAPVATSAPATSAPATSAPAATAQKPAGRPWDRIITIALLAYGVVNVFMSGMSYLDLPTVMNESMRILGVEGEFSNFAQAKVWGTVAAIVLVIGWVVTAWLSMRRLRTGKVTWWLPLAGAAATMIVASVCITIPMMGDPAFIAYLDGATGR</sequence>
<evidence type="ECO:0000256" key="1">
    <source>
        <dbReference type="SAM" id="MobiDB-lite"/>
    </source>
</evidence>
<organism evidence="3 4">
    <name type="scientific">Microbacterium aerolatum</name>
    <dbReference type="NCBI Taxonomy" id="153731"/>
    <lineage>
        <taxon>Bacteria</taxon>
        <taxon>Bacillati</taxon>
        <taxon>Actinomycetota</taxon>
        <taxon>Actinomycetes</taxon>
        <taxon>Micrococcales</taxon>
        <taxon>Microbacteriaceae</taxon>
        <taxon>Microbacterium</taxon>
    </lineage>
</organism>
<feature type="transmembrane region" description="Helical" evidence="2">
    <location>
        <begin position="63"/>
        <end position="84"/>
    </location>
</feature>
<dbReference type="RefSeq" id="WP_147039860.1">
    <property type="nucleotide sequence ID" value="NZ_BJUW01000012.1"/>
</dbReference>
<comment type="caution">
    <text evidence="3">The sequence shown here is derived from an EMBL/GenBank/DDBJ whole genome shotgun (WGS) entry which is preliminary data.</text>
</comment>
<dbReference type="InterPro" id="IPR046231">
    <property type="entry name" value="DUF6264"/>
</dbReference>
<evidence type="ECO:0000313" key="3">
    <source>
        <dbReference type="EMBL" id="GEK87274.1"/>
    </source>
</evidence>
<feature type="transmembrane region" description="Helical" evidence="2">
    <location>
        <begin position="111"/>
        <end position="130"/>
    </location>
</feature>
<keyword evidence="2" id="KW-0472">Membrane</keyword>
<reference evidence="3 4" key="1">
    <citation type="submission" date="2019-07" db="EMBL/GenBank/DDBJ databases">
        <title>Whole genome shotgun sequence of Microbacterium aerolatum NBRC 103071.</title>
        <authorList>
            <person name="Hosoyama A."/>
            <person name="Uohara A."/>
            <person name="Ohji S."/>
            <person name="Ichikawa N."/>
        </authorList>
    </citation>
    <scope>NUCLEOTIDE SEQUENCE [LARGE SCALE GENOMIC DNA]</scope>
    <source>
        <strain evidence="3 4">NBRC 103071</strain>
    </source>
</reference>
<protein>
    <submittedName>
        <fullName evidence="3">Uncharacterized protein</fullName>
    </submittedName>
</protein>
<dbReference type="AlphaFoldDB" id="A0A511AGK0"/>
<accession>A0A511AGK0</accession>
<name>A0A511AGK0_9MICO</name>
<feature type="region of interest" description="Disordered" evidence="1">
    <location>
        <begin position="1"/>
        <end position="22"/>
    </location>
</feature>
<gene>
    <name evidence="3" type="ORF">MAE01_24500</name>
</gene>
<proteinExistence type="predicted"/>
<dbReference type="OrthoDB" id="5083906at2"/>
<dbReference type="EMBL" id="BJUW01000012">
    <property type="protein sequence ID" value="GEK87274.1"/>
    <property type="molecule type" value="Genomic_DNA"/>
</dbReference>
<feature type="transmembrane region" description="Helical" evidence="2">
    <location>
        <begin position="142"/>
        <end position="165"/>
    </location>
</feature>
<keyword evidence="4" id="KW-1185">Reference proteome</keyword>
<dbReference type="Pfam" id="PF19779">
    <property type="entry name" value="DUF6264"/>
    <property type="match status" value="1"/>
</dbReference>
<keyword evidence="2" id="KW-1133">Transmembrane helix</keyword>
<evidence type="ECO:0000256" key="2">
    <source>
        <dbReference type="SAM" id="Phobius"/>
    </source>
</evidence>
<dbReference type="Proteomes" id="UP000321225">
    <property type="component" value="Unassembled WGS sequence"/>
</dbReference>
<keyword evidence="2" id="KW-0812">Transmembrane</keyword>
<evidence type="ECO:0000313" key="4">
    <source>
        <dbReference type="Proteomes" id="UP000321225"/>
    </source>
</evidence>